<reference evidence="2" key="1">
    <citation type="journal article" date="2019" name="Int. J. Syst. Evol. Microbiol.">
        <title>The Global Catalogue of Microorganisms (GCM) 10K type strain sequencing project: providing services to taxonomists for standard genome sequencing and annotation.</title>
        <authorList>
            <consortium name="The Broad Institute Genomics Platform"/>
            <consortium name="The Broad Institute Genome Sequencing Center for Infectious Disease"/>
            <person name="Wu L."/>
            <person name="Ma J."/>
        </authorList>
    </citation>
    <scope>NUCLEOTIDE SEQUENCE [LARGE SCALE GENOMIC DNA]</scope>
    <source>
        <strain evidence="2">JCM 17705</strain>
    </source>
</reference>
<evidence type="ECO:0000313" key="2">
    <source>
        <dbReference type="Proteomes" id="UP001500582"/>
    </source>
</evidence>
<sequence>MLVVIAHPDDESELSVTLYKIAKEQHGTVDLYVITNGEAGFRYSALAAAYYNCKLMNAVEAKKRLPAIRRQELREAGKVLGISHTYFGHQPGSRWIQAGMFHM</sequence>
<dbReference type="Gene3D" id="3.40.50.10320">
    <property type="entry name" value="LmbE-like"/>
    <property type="match status" value="1"/>
</dbReference>
<evidence type="ECO:0000313" key="1">
    <source>
        <dbReference type="EMBL" id="GAA4309960.1"/>
    </source>
</evidence>
<comment type="caution">
    <text evidence="1">The sequence shown here is derived from an EMBL/GenBank/DDBJ whole genome shotgun (WGS) entry which is preliminary data.</text>
</comment>
<organism evidence="1 2">
    <name type="scientific">Mucilaginibacter gynuensis</name>
    <dbReference type="NCBI Taxonomy" id="1302236"/>
    <lineage>
        <taxon>Bacteria</taxon>
        <taxon>Pseudomonadati</taxon>
        <taxon>Bacteroidota</taxon>
        <taxon>Sphingobacteriia</taxon>
        <taxon>Sphingobacteriales</taxon>
        <taxon>Sphingobacteriaceae</taxon>
        <taxon>Mucilaginibacter</taxon>
    </lineage>
</organism>
<name>A0ABP8FSF0_9SPHI</name>
<dbReference type="Pfam" id="PF02585">
    <property type="entry name" value="PIG-L"/>
    <property type="match status" value="1"/>
</dbReference>
<gene>
    <name evidence="1" type="ORF">GCM10023149_04500</name>
</gene>
<dbReference type="Proteomes" id="UP001500582">
    <property type="component" value="Unassembled WGS sequence"/>
</dbReference>
<accession>A0ABP8FSF0</accession>
<protein>
    <recommendedName>
        <fullName evidence="3">GlcNAc-PI de-N-acetylase</fullName>
    </recommendedName>
</protein>
<dbReference type="SUPFAM" id="SSF102588">
    <property type="entry name" value="LmbE-like"/>
    <property type="match status" value="1"/>
</dbReference>
<evidence type="ECO:0008006" key="3">
    <source>
        <dbReference type="Google" id="ProtNLM"/>
    </source>
</evidence>
<keyword evidence="2" id="KW-1185">Reference proteome</keyword>
<dbReference type="InterPro" id="IPR003737">
    <property type="entry name" value="GlcNAc_PI_deacetylase-related"/>
</dbReference>
<proteinExistence type="predicted"/>
<dbReference type="EMBL" id="BAABFT010000001">
    <property type="protein sequence ID" value="GAA4309960.1"/>
    <property type="molecule type" value="Genomic_DNA"/>
</dbReference>
<dbReference type="InterPro" id="IPR024078">
    <property type="entry name" value="LmbE-like_dom_sf"/>
</dbReference>